<dbReference type="AlphaFoldDB" id="A0A8T1VPZ1"/>
<comment type="similarity">
    <text evidence="2">Belongs to the Necrosis inducing protein (NPP1) family.</text>
</comment>
<dbReference type="EMBL" id="JAGDFL010000658">
    <property type="protein sequence ID" value="KAG7383337.1"/>
    <property type="molecule type" value="Genomic_DNA"/>
</dbReference>
<keyword evidence="3" id="KW-0964">Secreted</keyword>
<organism evidence="6 7">
    <name type="scientific">Phytophthora boehmeriae</name>
    <dbReference type="NCBI Taxonomy" id="109152"/>
    <lineage>
        <taxon>Eukaryota</taxon>
        <taxon>Sar</taxon>
        <taxon>Stramenopiles</taxon>
        <taxon>Oomycota</taxon>
        <taxon>Peronosporomycetes</taxon>
        <taxon>Peronosporales</taxon>
        <taxon>Peronosporaceae</taxon>
        <taxon>Phytophthora</taxon>
    </lineage>
</organism>
<comment type="caution">
    <text evidence="6">The sequence shown here is derived from an EMBL/GenBank/DDBJ whole genome shotgun (WGS) entry which is preliminary data.</text>
</comment>
<dbReference type="PANTHER" id="PTHR33657">
    <property type="entry name" value="DOMAIN PROTEIN, PUTATIVE (AFU_ORTHOLOGUE AFUA_5G00600)-RELATED"/>
    <property type="match status" value="1"/>
</dbReference>
<evidence type="ECO:0000313" key="6">
    <source>
        <dbReference type="EMBL" id="KAG7383337.1"/>
    </source>
</evidence>
<dbReference type="OrthoDB" id="147163at2759"/>
<sequence length="244" mass="26543">MKFLTAIGVAAAILSVAEAAAIGHDQVQPFPQPEPVTDSEKAAIKFKPTLKIDTGCHPYPVVNDAGDVSAGLKGTGKIDGDCKGSSLGSQVYGRAAWYNDLWAIMYSWYFPKDVPKGWFKGDGRRHDWVNVVVWIDNPALERPTVIGASPSTGGDSYARLKPPEKVYCVNGMTCEFTYGRDPYNGYHTIGTNWLGGGLSQDLIMWEQLTDAARATLNVTDFGAPIVVPFIDANFKANLEKAWPL</sequence>
<accession>A0A8T1VPZ1</accession>
<evidence type="ECO:0000313" key="7">
    <source>
        <dbReference type="Proteomes" id="UP000693981"/>
    </source>
</evidence>
<keyword evidence="5" id="KW-0732">Signal</keyword>
<keyword evidence="4" id="KW-0843">Virulence</keyword>
<protein>
    <submittedName>
        <fullName evidence="6">Uncharacterized protein</fullName>
    </submittedName>
</protein>
<dbReference type="InterPro" id="IPR008701">
    <property type="entry name" value="NPP1"/>
</dbReference>
<name>A0A8T1VPZ1_9STRA</name>
<evidence type="ECO:0000256" key="5">
    <source>
        <dbReference type="SAM" id="SignalP"/>
    </source>
</evidence>
<evidence type="ECO:0000256" key="2">
    <source>
        <dbReference type="ARBA" id="ARBA00009520"/>
    </source>
</evidence>
<dbReference type="GO" id="GO:0005576">
    <property type="term" value="C:extracellular region"/>
    <property type="evidence" value="ECO:0007669"/>
    <property type="project" value="UniProtKB-SubCell"/>
</dbReference>
<dbReference type="Pfam" id="PF05630">
    <property type="entry name" value="NPP1"/>
    <property type="match status" value="1"/>
</dbReference>
<dbReference type="Proteomes" id="UP000693981">
    <property type="component" value="Unassembled WGS sequence"/>
</dbReference>
<evidence type="ECO:0000256" key="3">
    <source>
        <dbReference type="ARBA" id="ARBA00022525"/>
    </source>
</evidence>
<dbReference type="PIRSF" id="PIRSF029958">
    <property type="entry name" value="Necrosis-inducing_protein"/>
    <property type="match status" value="1"/>
</dbReference>
<evidence type="ECO:0000256" key="4">
    <source>
        <dbReference type="ARBA" id="ARBA00023026"/>
    </source>
</evidence>
<comment type="subcellular location">
    <subcellularLocation>
        <location evidence="1">Secreted</location>
    </subcellularLocation>
</comment>
<feature type="signal peptide" evidence="5">
    <location>
        <begin position="1"/>
        <end position="19"/>
    </location>
</feature>
<proteinExistence type="inferred from homology"/>
<gene>
    <name evidence="6" type="ORF">PHYBOEH_009957</name>
</gene>
<feature type="chain" id="PRO_5035810120" evidence="5">
    <location>
        <begin position="20"/>
        <end position="244"/>
    </location>
</feature>
<reference evidence="6" key="1">
    <citation type="submission" date="2021-02" db="EMBL/GenBank/DDBJ databases">
        <authorList>
            <person name="Palmer J.M."/>
        </authorList>
    </citation>
    <scope>NUCLEOTIDE SEQUENCE</scope>
    <source>
        <strain evidence="6">SCRP23</strain>
    </source>
</reference>
<keyword evidence="7" id="KW-1185">Reference proteome</keyword>
<evidence type="ECO:0000256" key="1">
    <source>
        <dbReference type="ARBA" id="ARBA00004613"/>
    </source>
</evidence>
<dbReference type="PANTHER" id="PTHR33657:SF8">
    <property type="entry name" value="DOMAIN PROTEIN, PUTATIVE (AFU_ORTHOLOGUE AFUA_5G00600)-RELATED"/>
    <property type="match status" value="1"/>
</dbReference>